<organism evidence="3 4">
    <name type="scientific">Colletotrichum tofieldiae</name>
    <dbReference type="NCBI Taxonomy" id="708197"/>
    <lineage>
        <taxon>Eukaryota</taxon>
        <taxon>Fungi</taxon>
        <taxon>Dikarya</taxon>
        <taxon>Ascomycota</taxon>
        <taxon>Pezizomycotina</taxon>
        <taxon>Sordariomycetes</taxon>
        <taxon>Hypocreomycetidae</taxon>
        <taxon>Glomerellales</taxon>
        <taxon>Glomerellaceae</taxon>
        <taxon>Colletotrichum</taxon>
        <taxon>Colletotrichum spaethianum species complex</taxon>
    </lineage>
</organism>
<sequence length="464" mass="49693">MDTKDYSDLEVVMMRQSMMMADEKVVISKLDEATSGSFPTTPAPAYVAPVPMATAVPVVPPSRTNSEAGSSFFNTKTIVPQRKEKTILGLKKRVFILTAVGSAMLLILILGLAIGLTAGKAKGSNDTGSQTIDQPGTGILNISSLAATNWTDNNNVGRAAVFYQDRDNALNVMLFDSLSGGWTRRNVTASVMNSSSIPSLDVMPGTPLACVTNKFQVSLYYLQRDNTVSEVYSPNPVNGDWLPGALNPVLNPQASSGSRLAAYWQVCPSCTDTLLLAYEGNGVIQLANSTRGQWQSMPAITKNVLPGSGLSMNPFTDFNGSGSTGTDANALRVYQSADDNLIELISGPLTDRRWEVGNFGNALTSNLPTKPAPAITSLSFGSTGWTESLTTYLTNDGRLVSAHWNGSTWAARPPNLDQTYGNATAIASTQAQRIYTIVDGAIHQYRVDAATDPFKWFHINRIAG</sequence>
<dbReference type="SUPFAM" id="SSF89372">
    <property type="entry name" value="Fucose-specific lectin"/>
    <property type="match status" value="1"/>
</dbReference>
<dbReference type="EMBL" id="LFIV01000125">
    <property type="protein sequence ID" value="KZL68268.1"/>
    <property type="molecule type" value="Genomic_DNA"/>
</dbReference>
<dbReference type="Pfam" id="PF07938">
    <property type="entry name" value="Fungal_lectin"/>
    <property type="match status" value="1"/>
</dbReference>
<gene>
    <name evidence="3" type="ORF">CT0861_08990</name>
</gene>
<keyword evidence="3" id="KW-0430">Lectin</keyword>
<dbReference type="AlphaFoldDB" id="A0A166QRM2"/>
<dbReference type="GO" id="GO:0030246">
    <property type="term" value="F:carbohydrate binding"/>
    <property type="evidence" value="ECO:0007669"/>
    <property type="project" value="UniProtKB-KW"/>
</dbReference>
<evidence type="ECO:0000313" key="3">
    <source>
        <dbReference type="EMBL" id="KZL68268.1"/>
    </source>
</evidence>
<accession>A0A166QRM2</accession>
<proteinExistence type="inferred from homology"/>
<keyword evidence="2" id="KW-1133">Transmembrane helix</keyword>
<comment type="similarity">
    <text evidence="1">Belongs to the fungal fucose-specific lectin family.</text>
</comment>
<evidence type="ECO:0000313" key="4">
    <source>
        <dbReference type="Proteomes" id="UP000076552"/>
    </source>
</evidence>
<name>A0A166QRM2_9PEZI</name>
<dbReference type="Proteomes" id="UP000076552">
    <property type="component" value="Unassembled WGS sequence"/>
</dbReference>
<comment type="caution">
    <text evidence="3">The sequence shown here is derived from an EMBL/GenBank/DDBJ whole genome shotgun (WGS) entry which is preliminary data.</text>
</comment>
<feature type="transmembrane region" description="Helical" evidence="2">
    <location>
        <begin position="94"/>
        <end position="116"/>
    </location>
</feature>
<evidence type="ECO:0000256" key="2">
    <source>
        <dbReference type="SAM" id="Phobius"/>
    </source>
</evidence>
<dbReference type="InterPro" id="IPR012475">
    <property type="entry name" value="Fungal_lectin"/>
</dbReference>
<evidence type="ECO:0000256" key="1">
    <source>
        <dbReference type="ARBA" id="ARBA00009042"/>
    </source>
</evidence>
<keyword evidence="4" id="KW-1185">Reference proteome</keyword>
<keyword evidence="2" id="KW-0812">Transmembrane</keyword>
<reference evidence="3 4" key="1">
    <citation type="submission" date="2015-06" db="EMBL/GenBank/DDBJ databases">
        <title>Survival trade-offs in plant roots during colonization by closely related pathogenic and mutualistic fungi.</title>
        <authorList>
            <person name="Hacquard S."/>
            <person name="Kracher B."/>
            <person name="Hiruma K."/>
            <person name="Weinman A."/>
            <person name="Muench P."/>
            <person name="Garrido Oter R."/>
            <person name="Ver Loren van Themaat E."/>
            <person name="Dallerey J.-F."/>
            <person name="Damm U."/>
            <person name="Henrissat B."/>
            <person name="Lespinet O."/>
            <person name="Thon M."/>
            <person name="Kemen E."/>
            <person name="McHardy A.C."/>
            <person name="Schulze-Lefert P."/>
            <person name="O'Connell R.J."/>
        </authorList>
    </citation>
    <scope>NUCLEOTIDE SEQUENCE [LARGE SCALE GENOMIC DNA]</scope>
    <source>
        <strain evidence="3 4">0861</strain>
    </source>
</reference>
<dbReference type="STRING" id="708197.A0A166QRM2"/>
<keyword evidence="2" id="KW-0472">Membrane</keyword>
<protein>
    <submittedName>
        <fullName evidence="3">Fungal fucose-specific lectin protein</fullName>
    </submittedName>
</protein>
<dbReference type="Gene3D" id="2.120.10.70">
    <property type="entry name" value="Fucose-specific lectin"/>
    <property type="match status" value="1"/>
</dbReference>